<dbReference type="SUPFAM" id="SSF53822">
    <property type="entry name" value="Periplasmic binding protein-like I"/>
    <property type="match status" value="1"/>
</dbReference>
<dbReference type="EMBL" id="JACHNF010000001">
    <property type="protein sequence ID" value="MBB5977485.1"/>
    <property type="molecule type" value="Genomic_DNA"/>
</dbReference>
<evidence type="ECO:0000313" key="6">
    <source>
        <dbReference type="EMBL" id="MBB5977485.1"/>
    </source>
</evidence>
<dbReference type="PANTHER" id="PTHR30146:SF138">
    <property type="entry name" value="TRANSCRIPTIONAL REGULATORY PROTEIN"/>
    <property type="match status" value="1"/>
</dbReference>
<evidence type="ECO:0000256" key="2">
    <source>
        <dbReference type="ARBA" id="ARBA00023125"/>
    </source>
</evidence>
<evidence type="ECO:0000256" key="1">
    <source>
        <dbReference type="ARBA" id="ARBA00023015"/>
    </source>
</evidence>
<evidence type="ECO:0000313" key="7">
    <source>
        <dbReference type="Proteomes" id="UP000558997"/>
    </source>
</evidence>
<dbReference type="Proteomes" id="UP000558997">
    <property type="component" value="Unassembled WGS sequence"/>
</dbReference>
<accession>A0A841DK89</accession>
<evidence type="ECO:0000256" key="3">
    <source>
        <dbReference type="ARBA" id="ARBA00023163"/>
    </source>
</evidence>
<evidence type="ECO:0000259" key="5">
    <source>
        <dbReference type="PROSITE" id="PS50932"/>
    </source>
</evidence>
<dbReference type="Gene3D" id="1.10.260.40">
    <property type="entry name" value="lambda repressor-like DNA-binding domains"/>
    <property type="match status" value="1"/>
</dbReference>
<dbReference type="Gene3D" id="3.40.50.2300">
    <property type="match status" value="2"/>
</dbReference>
<sequence>MSSPGQPQRRATLKLVAESLGVSITTVSNAFSRPDQLSEALRERVLAEAARLGLSSPDAAARSLRLGRPASVGVMYTDRLSFAFSDPGAVLFLQGVSRVCEENGQELVLIPSTSAADAAATAVGRSMIDGLIVYSVADDDPVLAAAADRRMPLVVVDQPRISTLPWIGVDDEAGCRAIAQHLIGLGHRRLAVLSTEIDRERRGGRVTVARQQAITFATTAARLRGYRTAAEDAGINWSTVPVVETRENSEANGYQATAALLRSKQRPTAVLAMTDQLAFGALRAAAKAGLSVPEDLSVAGFDDIPAARVEPYLTTVAQPHEEKGRRAAEHLLAQLTDRSAPPRQQQLKTTLRLRETTGTAHPTPT</sequence>
<keyword evidence="3" id="KW-0804">Transcription</keyword>
<reference evidence="6 7" key="1">
    <citation type="submission" date="2020-08" db="EMBL/GenBank/DDBJ databases">
        <title>Sequencing the genomes of 1000 actinobacteria strains.</title>
        <authorList>
            <person name="Klenk H.-P."/>
        </authorList>
    </citation>
    <scope>NUCLEOTIDE SEQUENCE [LARGE SCALE GENOMIC DNA]</scope>
    <source>
        <strain evidence="6 7">DSM 17294</strain>
    </source>
</reference>
<dbReference type="RefSeq" id="WP_184831459.1">
    <property type="nucleotide sequence ID" value="NZ_BAAAVN010000010.1"/>
</dbReference>
<gene>
    <name evidence="6" type="ORF">HDA44_000826</name>
</gene>
<dbReference type="InterPro" id="IPR000843">
    <property type="entry name" value="HTH_LacI"/>
</dbReference>
<dbReference type="PANTHER" id="PTHR30146">
    <property type="entry name" value="LACI-RELATED TRANSCRIPTIONAL REPRESSOR"/>
    <property type="match status" value="1"/>
</dbReference>
<organism evidence="6 7">
    <name type="scientific">Kribbella solani</name>
    <dbReference type="NCBI Taxonomy" id="236067"/>
    <lineage>
        <taxon>Bacteria</taxon>
        <taxon>Bacillati</taxon>
        <taxon>Actinomycetota</taxon>
        <taxon>Actinomycetes</taxon>
        <taxon>Propionibacteriales</taxon>
        <taxon>Kribbellaceae</taxon>
        <taxon>Kribbella</taxon>
    </lineage>
</organism>
<dbReference type="GO" id="GO:0000976">
    <property type="term" value="F:transcription cis-regulatory region binding"/>
    <property type="evidence" value="ECO:0007669"/>
    <property type="project" value="TreeGrafter"/>
</dbReference>
<evidence type="ECO:0000256" key="4">
    <source>
        <dbReference type="SAM" id="MobiDB-lite"/>
    </source>
</evidence>
<comment type="caution">
    <text evidence="6">The sequence shown here is derived from an EMBL/GenBank/DDBJ whole genome shotgun (WGS) entry which is preliminary data.</text>
</comment>
<protein>
    <submittedName>
        <fullName evidence="6">DNA-binding LacI/PurR family transcriptional regulator</fullName>
    </submittedName>
</protein>
<dbReference type="SMART" id="SM00354">
    <property type="entry name" value="HTH_LACI"/>
    <property type="match status" value="1"/>
</dbReference>
<feature type="compositionally biased region" description="Polar residues" evidence="4">
    <location>
        <begin position="356"/>
        <end position="365"/>
    </location>
</feature>
<dbReference type="InterPro" id="IPR010982">
    <property type="entry name" value="Lambda_DNA-bd_dom_sf"/>
</dbReference>
<dbReference type="InterPro" id="IPR028082">
    <property type="entry name" value="Peripla_BP_I"/>
</dbReference>
<dbReference type="Pfam" id="PF13377">
    <property type="entry name" value="Peripla_BP_3"/>
    <property type="match status" value="1"/>
</dbReference>
<dbReference type="GO" id="GO:0003700">
    <property type="term" value="F:DNA-binding transcription factor activity"/>
    <property type="evidence" value="ECO:0007669"/>
    <property type="project" value="TreeGrafter"/>
</dbReference>
<keyword evidence="2 6" id="KW-0238">DNA-binding</keyword>
<dbReference type="InterPro" id="IPR046335">
    <property type="entry name" value="LacI/GalR-like_sensor"/>
</dbReference>
<dbReference type="CDD" id="cd06279">
    <property type="entry name" value="PBP1_LacI-like"/>
    <property type="match status" value="1"/>
</dbReference>
<keyword evidence="7" id="KW-1185">Reference proteome</keyword>
<dbReference type="PROSITE" id="PS50932">
    <property type="entry name" value="HTH_LACI_2"/>
    <property type="match status" value="1"/>
</dbReference>
<proteinExistence type="predicted"/>
<dbReference type="AlphaFoldDB" id="A0A841DK89"/>
<feature type="domain" description="HTH lacI-type" evidence="5">
    <location>
        <begin position="11"/>
        <end position="66"/>
    </location>
</feature>
<name>A0A841DK89_9ACTN</name>
<dbReference type="SUPFAM" id="SSF47413">
    <property type="entry name" value="lambda repressor-like DNA-binding domains"/>
    <property type="match status" value="1"/>
</dbReference>
<dbReference type="CDD" id="cd01392">
    <property type="entry name" value="HTH_LacI"/>
    <property type="match status" value="1"/>
</dbReference>
<keyword evidence="1" id="KW-0805">Transcription regulation</keyword>
<feature type="region of interest" description="Disordered" evidence="4">
    <location>
        <begin position="336"/>
        <end position="365"/>
    </location>
</feature>